<dbReference type="Proteomes" id="UP001159363">
    <property type="component" value="Chromosome 3"/>
</dbReference>
<name>A0ABQ9HXB4_9NEOP</name>
<gene>
    <name evidence="2" type="ORF">PR048_008221</name>
</gene>
<sequence length="82" mass="9466">MNSYNSCLALIPFHEEAQNSIEYLKNKVLNTSKLSDVDVIPGLTPSKTLEVKETLKQLLKTDEDDDKKDKDRTKTKKKKERK</sequence>
<feature type="region of interest" description="Disordered" evidence="1">
    <location>
        <begin position="59"/>
        <end position="82"/>
    </location>
</feature>
<feature type="compositionally biased region" description="Basic residues" evidence="1">
    <location>
        <begin position="73"/>
        <end position="82"/>
    </location>
</feature>
<feature type="compositionally biased region" description="Basic and acidic residues" evidence="1">
    <location>
        <begin position="59"/>
        <end position="72"/>
    </location>
</feature>
<evidence type="ECO:0000256" key="1">
    <source>
        <dbReference type="SAM" id="MobiDB-lite"/>
    </source>
</evidence>
<dbReference type="EMBL" id="JARBHB010000003">
    <property type="protein sequence ID" value="KAJ8888729.1"/>
    <property type="molecule type" value="Genomic_DNA"/>
</dbReference>
<evidence type="ECO:0000313" key="2">
    <source>
        <dbReference type="EMBL" id="KAJ8888729.1"/>
    </source>
</evidence>
<protein>
    <submittedName>
        <fullName evidence="2">Uncharacterized protein</fullName>
    </submittedName>
</protein>
<proteinExistence type="predicted"/>
<comment type="caution">
    <text evidence="2">The sequence shown here is derived from an EMBL/GenBank/DDBJ whole genome shotgun (WGS) entry which is preliminary data.</text>
</comment>
<evidence type="ECO:0000313" key="3">
    <source>
        <dbReference type="Proteomes" id="UP001159363"/>
    </source>
</evidence>
<organism evidence="2 3">
    <name type="scientific">Dryococelus australis</name>
    <dbReference type="NCBI Taxonomy" id="614101"/>
    <lineage>
        <taxon>Eukaryota</taxon>
        <taxon>Metazoa</taxon>
        <taxon>Ecdysozoa</taxon>
        <taxon>Arthropoda</taxon>
        <taxon>Hexapoda</taxon>
        <taxon>Insecta</taxon>
        <taxon>Pterygota</taxon>
        <taxon>Neoptera</taxon>
        <taxon>Polyneoptera</taxon>
        <taxon>Phasmatodea</taxon>
        <taxon>Verophasmatodea</taxon>
        <taxon>Anareolatae</taxon>
        <taxon>Phasmatidae</taxon>
        <taxon>Eurycanthinae</taxon>
        <taxon>Dryococelus</taxon>
    </lineage>
</organism>
<keyword evidence="3" id="KW-1185">Reference proteome</keyword>
<reference evidence="2 3" key="1">
    <citation type="submission" date="2023-02" db="EMBL/GenBank/DDBJ databases">
        <title>LHISI_Scaffold_Assembly.</title>
        <authorList>
            <person name="Stuart O.P."/>
            <person name="Cleave R."/>
            <person name="Magrath M.J.L."/>
            <person name="Mikheyev A.S."/>
        </authorList>
    </citation>
    <scope>NUCLEOTIDE SEQUENCE [LARGE SCALE GENOMIC DNA]</scope>
    <source>
        <strain evidence="2">Daus_M_001</strain>
        <tissue evidence="2">Leg muscle</tissue>
    </source>
</reference>
<accession>A0ABQ9HXB4</accession>